<feature type="transmembrane region" description="Helical" evidence="1">
    <location>
        <begin position="36"/>
        <end position="58"/>
    </location>
</feature>
<dbReference type="EMBL" id="CAMGYJ010000009">
    <property type="protein sequence ID" value="CAI0474935.1"/>
    <property type="molecule type" value="Genomic_DNA"/>
</dbReference>
<dbReference type="Proteomes" id="UP001154282">
    <property type="component" value="Unassembled WGS sequence"/>
</dbReference>
<keyword evidence="1" id="KW-0812">Transmembrane</keyword>
<organism evidence="2 3">
    <name type="scientific">Linum tenue</name>
    <dbReference type="NCBI Taxonomy" id="586396"/>
    <lineage>
        <taxon>Eukaryota</taxon>
        <taxon>Viridiplantae</taxon>
        <taxon>Streptophyta</taxon>
        <taxon>Embryophyta</taxon>
        <taxon>Tracheophyta</taxon>
        <taxon>Spermatophyta</taxon>
        <taxon>Magnoliopsida</taxon>
        <taxon>eudicotyledons</taxon>
        <taxon>Gunneridae</taxon>
        <taxon>Pentapetalae</taxon>
        <taxon>rosids</taxon>
        <taxon>fabids</taxon>
        <taxon>Malpighiales</taxon>
        <taxon>Linaceae</taxon>
        <taxon>Linum</taxon>
    </lineage>
</organism>
<proteinExistence type="predicted"/>
<keyword evidence="3" id="KW-1185">Reference proteome</keyword>
<reference evidence="2" key="1">
    <citation type="submission" date="2022-08" db="EMBL/GenBank/DDBJ databases">
        <authorList>
            <person name="Gutierrez-Valencia J."/>
        </authorList>
    </citation>
    <scope>NUCLEOTIDE SEQUENCE</scope>
</reference>
<evidence type="ECO:0000256" key="1">
    <source>
        <dbReference type="SAM" id="Phobius"/>
    </source>
</evidence>
<accession>A0AAV0PVY5</accession>
<comment type="caution">
    <text evidence="2">The sequence shown here is derived from an EMBL/GenBank/DDBJ whole genome shotgun (WGS) entry which is preliminary data.</text>
</comment>
<dbReference type="AlphaFoldDB" id="A0AAV0PVY5"/>
<name>A0AAV0PVY5_9ROSI</name>
<gene>
    <name evidence="2" type="ORF">LITE_LOCUS40260</name>
</gene>
<sequence>MNKRVLDGYMTTGEDQGSLLLTSQVDGTPNGEWDHLLRTAVIGILMAWIFVALAVGFYDPESRPF</sequence>
<keyword evidence="1" id="KW-0472">Membrane</keyword>
<protein>
    <submittedName>
        <fullName evidence="2">Uncharacterized protein</fullName>
    </submittedName>
</protein>
<evidence type="ECO:0000313" key="3">
    <source>
        <dbReference type="Proteomes" id="UP001154282"/>
    </source>
</evidence>
<evidence type="ECO:0000313" key="2">
    <source>
        <dbReference type="EMBL" id="CAI0474935.1"/>
    </source>
</evidence>
<keyword evidence="1" id="KW-1133">Transmembrane helix</keyword>